<feature type="chain" id="PRO_5044832944" description="Thioredoxin domain-containing protein" evidence="2">
    <location>
        <begin position="19"/>
        <end position="169"/>
    </location>
</feature>
<accession>A0ABD3QYT8</accession>
<dbReference type="AlphaFoldDB" id="A0ABD3QYT8"/>
<proteinExistence type="predicted"/>
<keyword evidence="2" id="KW-0732">Signal</keyword>
<dbReference type="PRINTS" id="PR00421">
    <property type="entry name" value="THIOREDOXIN"/>
</dbReference>
<evidence type="ECO:0000313" key="5">
    <source>
        <dbReference type="Proteomes" id="UP001530315"/>
    </source>
</evidence>
<dbReference type="InterPro" id="IPR013766">
    <property type="entry name" value="Thioredoxin_domain"/>
</dbReference>
<gene>
    <name evidence="4" type="ORF">ACHAW5_009433</name>
</gene>
<dbReference type="InterPro" id="IPR036249">
    <property type="entry name" value="Thioredoxin-like_sf"/>
</dbReference>
<evidence type="ECO:0000256" key="1">
    <source>
        <dbReference type="ARBA" id="ARBA00023157"/>
    </source>
</evidence>
<organism evidence="4 5">
    <name type="scientific">Stephanodiscus triporus</name>
    <dbReference type="NCBI Taxonomy" id="2934178"/>
    <lineage>
        <taxon>Eukaryota</taxon>
        <taxon>Sar</taxon>
        <taxon>Stramenopiles</taxon>
        <taxon>Ochrophyta</taxon>
        <taxon>Bacillariophyta</taxon>
        <taxon>Coscinodiscophyceae</taxon>
        <taxon>Thalassiosirophycidae</taxon>
        <taxon>Stephanodiscales</taxon>
        <taxon>Stephanodiscaceae</taxon>
        <taxon>Stephanodiscus</taxon>
    </lineage>
</organism>
<keyword evidence="5" id="KW-1185">Reference proteome</keyword>
<dbReference type="PROSITE" id="PS51352">
    <property type="entry name" value="THIOREDOXIN_2"/>
    <property type="match status" value="1"/>
</dbReference>
<dbReference type="PANTHER" id="PTHR46115">
    <property type="entry name" value="THIOREDOXIN-LIKE PROTEIN 1"/>
    <property type="match status" value="1"/>
</dbReference>
<evidence type="ECO:0000259" key="3">
    <source>
        <dbReference type="PROSITE" id="PS51352"/>
    </source>
</evidence>
<comment type="caution">
    <text evidence="4">The sequence shown here is derived from an EMBL/GenBank/DDBJ whole genome shotgun (WGS) entry which is preliminary data.</text>
</comment>
<dbReference type="NCBIfam" id="TIGR01068">
    <property type="entry name" value="thioredoxin"/>
    <property type="match status" value="1"/>
</dbReference>
<dbReference type="Proteomes" id="UP001530315">
    <property type="component" value="Unassembled WGS sequence"/>
</dbReference>
<keyword evidence="1" id="KW-1015">Disulfide bond</keyword>
<dbReference type="Gene3D" id="3.40.30.10">
    <property type="entry name" value="Glutaredoxin"/>
    <property type="match status" value="1"/>
</dbReference>
<feature type="domain" description="Thioredoxin" evidence="3">
    <location>
        <begin position="43"/>
        <end position="169"/>
    </location>
</feature>
<feature type="signal peptide" evidence="2">
    <location>
        <begin position="1"/>
        <end position="18"/>
    </location>
</feature>
<dbReference type="PROSITE" id="PS00194">
    <property type="entry name" value="THIOREDOXIN_1"/>
    <property type="match status" value="1"/>
</dbReference>
<dbReference type="CDD" id="cd02947">
    <property type="entry name" value="TRX_family"/>
    <property type="match status" value="1"/>
</dbReference>
<evidence type="ECO:0000256" key="2">
    <source>
        <dbReference type="SAM" id="SignalP"/>
    </source>
</evidence>
<dbReference type="EMBL" id="JALLAZ020000032">
    <property type="protein sequence ID" value="KAL3805427.1"/>
    <property type="molecule type" value="Genomic_DNA"/>
</dbReference>
<dbReference type="InterPro" id="IPR005746">
    <property type="entry name" value="Thioredoxin"/>
</dbReference>
<evidence type="ECO:0000313" key="4">
    <source>
        <dbReference type="EMBL" id="KAL3805427.1"/>
    </source>
</evidence>
<dbReference type="SUPFAM" id="SSF52833">
    <property type="entry name" value="Thioredoxin-like"/>
    <property type="match status" value="1"/>
</dbReference>
<dbReference type="Pfam" id="PF00085">
    <property type="entry name" value="Thioredoxin"/>
    <property type="match status" value="1"/>
</dbReference>
<dbReference type="InterPro" id="IPR017937">
    <property type="entry name" value="Thioredoxin_CS"/>
</dbReference>
<name>A0ABD3QYT8_9STRA</name>
<sequence length="169" mass="18191">MKLTTLLISLAAASPILATGGKPSLPTSRSFGVSAVSRNNPGLQRCTSTTKMGMPAIPRGGAVHESQTLGDLDSRIQSAALQDKLTIVDFTATWCGPCKMIAPIFKELSEEMGTRAQFIKVDVDDNPEAAQKYGVSAMPTFLFIKGGEVVDRLMGANEDRLRELLHFHL</sequence>
<protein>
    <recommendedName>
        <fullName evidence="3">Thioredoxin domain-containing protein</fullName>
    </recommendedName>
</protein>
<reference evidence="4 5" key="1">
    <citation type="submission" date="2024-10" db="EMBL/GenBank/DDBJ databases">
        <title>Updated reference genomes for cyclostephanoid diatoms.</title>
        <authorList>
            <person name="Roberts W.R."/>
            <person name="Alverson A.J."/>
        </authorList>
    </citation>
    <scope>NUCLEOTIDE SEQUENCE [LARGE SCALE GENOMIC DNA]</scope>
    <source>
        <strain evidence="4 5">AJA276-08</strain>
    </source>
</reference>
<dbReference type="FunFam" id="3.40.30.10:FF:000245">
    <property type="entry name" value="Thioredoxin"/>
    <property type="match status" value="1"/>
</dbReference>